<accession>A0A160TSJ1</accession>
<organism evidence="2">
    <name type="scientific">hydrothermal vent metagenome</name>
    <dbReference type="NCBI Taxonomy" id="652676"/>
    <lineage>
        <taxon>unclassified sequences</taxon>
        <taxon>metagenomes</taxon>
        <taxon>ecological metagenomes</taxon>
    </lineage>
</organism>
<dbReference type="CDD" id="cd07262">
    <property type="entry name" value="VOC_like"/>
    <property type="match status" value="1"/>
</dbReference>
<dbReference type="PROSITE" id="PS51819">
    <property type="entry name" value="VOC"/>
    <property type="match status" value="1"/>
</dbReference>
<dbReference type="InterPro" id="IPR037523">
    <property type="entry name" value="VOC_core"/>
</dbReference>
<dbReference type="Pfam" id="PF00903">
    <property type="entry name" value="Glyoxalase"/>
    <property type="match status" value="1"/>
</dbReference>
<dbReference type="Gene3D" id="3.10.180.10">
    <property type="entry name" value="2,3-Dihydroxybiphenyl 1,2-Dioxygenase, domain 1"/>
    <property type="match status" value="1"/>
</dbReference>
<dbReference type="InterPro" id="IPR029068">
    <property type="entry name" value="Glyas_Bleomycin-R_OHBP_Dase"/>
</dbReference>
<dbReference type="SUPFAM" id="SSF54593">
    <property type="entry name" value="Glyoxalase/Bleomycin resistance protein/Dihydroxybiphenyl dioxygenase"/>
    <property type="match status" value="1"/>
</dbReference>
<dbReference type="PANTHER" id="PTHR35006">
    <property type="entry name" value="GLYOXALASE FAMILY PROTEIN (AFU_ORTHOLOGUE AFUA_5G14830)"/>
    <property type="match status" value="1"/>
</dbReference>
<name>A0A160TSJ1_9ZZZZ</name>
<sequence length="122" mass="13354">MKGYVTVGTNNLIRSATFYEALFEELGFSRQREVPGRAVYFGTKDDVQLVVITPADGQPATAGNGTMIALKVDSQEQVQRLHARAIDLGAMDDGAPGPRGSDTFYGAYFRDPDGNKITFYLR</sequence>
<reference evidence="2" key="1">
    <citation type="submission" date="2015-10" db="EMBL/GenBank/DDBJ databases">
        <authorList>
            <person name="Gilbert D.G."/>
        </authorList>
    </citation>
    <scope>NUCLEOTIDE SEQUENCE</scope>
</reference>
<dbReference type="GO" id="GO:0016829">
    <property type="term" value="F:lyase activity"/>
    <property type="evidence" value="ECO:0007669"/>
    <property type="project" value="UniProtKB-KW"/>
</dbReference>
<proteinExistence type="predicted"/>
<dbReference type="EMBL" id="CZRL01000059">
    <property type="protein sequence ID" value="CUS51307.1"/>
    <property type="molecule type" value="Genomic_DNA"/>
</dbReference>
<protein>
    <submittedName>
        <fullName evidence="2">Lactoylglutathione lyase and related lyases</fullName>
    </submittedName>
</protein>
<evidence type="ECO:0000313" key="2">
    <source>
        <dbReference type="EMBL" id="CUS51307.1"/>
    </source>
</evidence>
<dbReference type="PANTHER" id="PTHR35006:SF1">
    <property type="entry name" value="BLL2941 PROTEIN"/>
    <property type="match status" value="1"/>
</dbReference>
<evidence type="ECO:0000259" key="1">
    <source>
        <dbReference type="PROSITE" id="PS51819"/>
    </source>
</evidence>
<dbReference type="InterPro" id="IPR004360">
    <property type="entry name" value="Glyas_Fos-R_dOase_dom"/>
</dbReference>
<dbReference type="AlphaFoldDB" id="A0A160TSJ1"/>
<gene>
    <name evidence="2" type="ORF">MGWOODY_XGa337</name>
</gene>
<keyword evidence="2" id="KW-0456">Lyase</keyword>
<feature type="domain" description="VOC" evidence="1">
    <location>
        <begin position="1"/>
        <end position="122"/>
    </location>
</feature>